<dbReference type="InterPro" id="IPR028202">
    <property type="entry name" value="Reductase_C"/>
</dbReference>
<gene>
    <name evidence="7" type="ORF">GCM10007036_29010</name>
</gene>
<dbReference type="SUPFAM" id="SSF55424">
    <property type="entry name" value="FAD/NAD-linked reductases, dimerisation (C-terminal) domain"/>
    <property type="match status" value="1"/>
</dbReference>
<evidence type="ECO:0000256" key="3">
    <source>
        <dbReference type="ARBA" id="ARBA00022827"/>
    </source>
</evidence>
<evidence type="ECO:0000259" key="5">
    <source>
        <dbReference type="Pfam" id="PF07992"/>
    </source>
</evidence>
<dbReference type="InterPro" id="IPR050446">
    <property type="entry name" value="FAD-oxidoreductase/Apoptosis"/>
</dbReference>
<protein>
    <submittedName>
        <fullName evidence="7">Ferredoxin reductase</fullName>
    </submittedName>
</protein>
<dbReference type="Gene3D" id="3.30.390.30">
    <property type="match status" value="1"/>
</dbReference>
<accession>A0A917MIH6</accession>
<dbReference type="PANTHER" id="PTHR43557">
    <property type="entry name" value="APOPTOSIS-INDUCING FACTOR 1"/>
    <property type="match status" value="1"/>
</dbReference>
<reference evidence="7" key="1">
    <citation type="journal article" date="2014" name="Int. J. Syst. Evol. Microbiol.">
        <title>Complete genome sequence of Corynebacterium casei LMG S-19264T (=DSM 44701T), isolated from a smear-ripened cheese.</title>
        <authorList>
            <consortium name="US DOE Joint Genome Institute (JGI-PGF)"/>
            <person name="Walter F."/>
            <person name="Albersmeier A."/>
            <person name="Kalinowski J."/>
            <person name="Ruckert C."/>
        </authorList>
    </citation>
    <scope>NUCLEOTIDE SEQUENCE</scope>
    <source>
        <strain evidence="7">CGMCC 1.12214</strain>
    </source>
</reference>
<keyword evidence="4" id="KW-0560">Oxidoreductase</keyword>
<evidence type="ECO:0000313" key="7">
    <source>
        <dbReference type="EMBL" id="GGH23320.1"/>
    </source>
</evidence>
<dbReference type="InterPro" id="IPR036188">
    <property type="entry name" value="FAD/NAD-bd_sf"/>
</dbReference>
<dbReference type="Pfam" id="PF14759">
    <property type="entry name" value="Reductase_C"/>
    <property type="match status" value="1"/>
</dbReference>
<dbReference type="AlphaFoldDB" id="A0A917MIH6"/>
<feature type="domain" description="FAD/NAD(P)-binding" evidence="5">
    <location>
        <begin position="13"/>
        <end position="309"/>
    </location>
</feature>
<comment type="cofactor">
    <cofactor evidence="1">
        <name>FAD</name>
        <dbReference type="ChEBI" id="CHEBI:57692"/>
    </cofactor>
</comment>
<dbReference type="Pfam" id="PF07992">
    <property type="entry name" value="Pyr_redox_2"/>
    <property type="match status" value="1"/>
</dbReference>
<keyword evidence="3" id="KW-0274">FAD</keyword>
<keyword evidence="8" id="KW-1185">Reference proteome</keyword>
<feature type="domain" description="Reductase C-terminal" evidence="6">
    <location>
        <begin position="328"/>
        <end position="392"/>
    </location>
</feature>
<evidence type="ECO:0000256" key="1">
    <source>
        <dbReference type="ARBA" id="ARBA00001974"/>
    </source>
</evidence>
<dbReference type="PANTHER" id="PTHR43557:SF2">
    <property type="entry name" value="RIESKE DOMAIN-CONTAINING PROTEIN-RELATED"/>
    <property type="match status" value="1"/>
</dbReference>
<comment type="caution">
    <text evidence="7">The sequence shown here is derived from an EMBL/GenBank/DDBJ whole genome shotgun (WGS) entry which is preliminary data.</text>
</comment>
<dbReference type="Proteomes" id="UP000603912">
    <property type="component" value="Unassembled WGS sequence"/>
</dbReference>
<evidence type="ECO:0000313" key="8">
    <source>
        <dbReference type="Proteomes" id="UP000603912"/>
    </source>
</evidence>
<reference evidence="7" key="2">
    <citation type="submission" date="2020-09" db="EMBL/GenBank/DDBJ databases">
        <authorList>
            <person name="Sun Q."/>
            <person name="Zhou Y."/>
        </authorList>
    </citation>
    <scope>NUCLEOTIDE SEQUENCE</scope>
    <source>
        <strain evidence="7">CGMCC 1.12214</strain>
    </source>
</reference>
<dbReference type="EMBL" id="BMES01000002">
    <property type="protein sequence ID" value="GGH23320.1"/>
    <property type="molecule type" value="Genomic_DNA"/>
</dbReference>
<proteinExistence type="predicted"/>
<sequence length="398" mass="41999">MESEMSQPIVQPVVIVGAGQSAAQAVVSLRQLGETAPILMFGDEPHPPYQRPPLSKAFLGGETTAERLALKAAAFYAEQGAALHLDRRIAAIHPTDHAVETVDGERFAYGRLLLATGMRPRPLPIPGTDLPGVHHVRAIRDVDAFRAELLPGARLVVVGGGYIGLETAAKARTLGLDVVVLEGASRLLQRVVSPVISAFFEERHRREGVRFMLDARIDAIEGAARATGVRLASGKVVPADVVLVAIGGLPNVELAAQAGLAVNNGVVVDEATRTSAPDIFAAGDVASFPSRLYGRRIRLESVQNAIDQAKAAAAAMAGAPVSYDPVPWFWSDQYDVKLQIAGLSEGYDATVLDGDPNSGAFSVEYRRGGKLLAVDSVNAPRAHMLARRAIPASLAGSP</sequence>
<dbReference type="InterPro" id="IPR023753">
    <property type="entry name" value="FAD/NAD-binding_dom"/>
</dbReference>
<dbReference type="GO" id="GO:0016651">
    <property type="term" value="F:oxidoreductase activity, acting on NAD(P)H"/>
    <property type="evidence" value="ECO:0007669"/>
    <property type="project" value="TreeGrafter"/>
</dbReference>
<dbReference type="GO" id="GO:0005737">
    <property type="term" value="C:cytoplasm"/>
    <property type="evidence" value="ECO:0007669"/>
    <property type="project" value="TreeGrafter"/>
</dbReference>
<dbReference type="SUPFAM" id="SSF51905">
    <property type="entry name" value="FAD/NAD(P)-binding domain"/>
    <property type="match status" value="1"/>
</dbReference>
<evidence type="ECO:0000259" key="6">
    <source>
        <dbReference type="Pfam" id="PF14759"/>
    </source>
</evidence>
<keyword evidence="2" id="KW-0285">Flavoprotein</keyword>
<dbReference type="PRINTS" id="PR00411">
    <property type="entry name" value="PNDRDTASEI"/>
</dbReference>
<dbReference type="PRINTS" id="PR00368">
    <property type="entry name" value="FADPNR"/>
</dbReference>
<name>A0A917MIH6_9HYPH</name>
<dbReference type="InterPro" id="IPR016156">
    <property type="entry name" value="FAD/NAD-linked_Rdtase_dimer_sf"/>
</dbReference>
<evidence type="ECO:0000256" key="2">
    <source>
        <dbReference type="ARBA" id="ARBA00022630"/>
    </source>
</evidence>
<dbReference type="Gene3D" id="3.50.50.60">
    <property type="entry name" value="FAD/NAD(P)-binding domain"/>
    <property type="match status" value="2"/>
</dbReference>
<evidence type="ECO:0000256" key="4">
    <source>
        <dbReference type="ARBA" id="ARBA00023002"/>
    </source>
</evidence>
<organism evidence="7 8">
    <name type="scientific">Alsobacter metallidurans</name>
    <dbReference type="NCBI Taxonomy" id="340221"/>
    <lineage>
        <taxon>Bacteria</taxon>
        <taxon>Pseudomonadati</taxon>
        <taxon>Pseudomonadota</taxon>
        <taxon>Alphaproteobacteria</taxon>
        <taxon>Hyphomicrobiales</taxon>
        <taxon>Alsobacteraceae</taxon>
        <taxon>Alsobacter</taxon>
    </lineage>
</organism>